<protein>
    <recommendedName>
        <fullName evidence="3">Polysaccharide biosynthesis protein GumN</fullName>
    </recommendedName>
</protein>
<dbReference type="STRING" id="465721.ACG33_03090"/>
<evidence type="ECO:0000313" key="1">
    <source>
        <dbReference type="EMBL" id="AMN46110.1"/>
    </source>
</evidence>
<gene>
    <name evidence="1" type="ORF">ACG33_03090</name>
</gene>
<accession>A0A127F934</accession>
<dbReference type="CDD" id="cd14789">
    <property type="entry name" value="Tiki"/>
    <property type="match status" value="1"/>
</dbReference>
<dbReference type="EMBL" id="CP011971">
    <property type="protein sequence ID" value="AMN46110.1"/>
    <property type="molecule type" value="Genomic_DNA"/>
</dbReference>
<proteinExistence type="predicted"/>
<dbReference type="KEGG" id="sdf:ACG33_03090"/>
<dbReference type="InterPro" id="IPR002816">
    <property type="entry name" value="TraB/PrgY/GumN_fam"/>
</dbReference>
<dbReference type="AlphaFoldDB" id="A0A127F934"/>
<dbReference type="InterPro" id="IPR047111">
    <property type="entry name" value="YbaP-like"/>
</dbReference>
<dbReference type="Pfam" id="PF01963">
    <property type="entry name" value="TraB_PrgY_gumN"/>
    <property type="match status" value="1"/>
</dbReference>
<dbReference type="PANTHER" id="PTHR40590">
    <property type="entry name" value="CYTOPLASMIC PROTEIN-RELATED"/>
    <property type="match status" value="1"/>
</dbReference>
<evidence type="ECO:0000313" key="2">
    <source>
        <dbReference type="Proteomes" id="UP000070250"/>
    </source>
</evidence>
<evidence type="ECO:0008006" key="3">
    <source>
        <dbReference type="Google" id="ProtNLM"/>
    </source>
</evidence>
<reference evidence="1 2" key="1">
    <citation type="submission" date="2015-06" db="EMBL/GenBank/DDBJ databases">
        <title>A Comprehensive Approach to Explore the Metabolic and Phylogenetic Diversity of Bacterial Steroid Degradation in the Environment: Testosterone as an Example.</title>
        <authorList>
            <person name="Yang F.-C."/>
            <person name="Chen Y.-L."/>
            <person name="Yu C.-P."/>
            <person name="Tang S.-L."/>
            <person name="Wang P.-H."/>
            <person name="Ismail W."/>
            <person name="Wang C.-H."/>
            <person name="Yang C.-Y."/>
            <person name="Chiang Y.-R."/>
        </authorList>
    </citation>
    <scope>NUCLEOTIDE SEQUENCE [LARGE SCALE GENOMIC DNA]</scope>
    <source>
        <strain evidence="1 2">DSM 18526</strain>
    </source>
</reference>
<dbReference type="RefSeq" id="WP_066918607.1">
    <property type="nucleotide sequence ID" value="NZ_CP011971.1"/>
</dbReference>
<sequence>MKVADLCATLVFLWLLAAIPMPRGAMAHPALPMPAPEVTMRIATFPHHALAHASAPAASRHAEHEPQHTLWSVKGRRNTLYLLGSIHFLPPDEPLPAAIEAAYAQADRLVMEIDIGNLDLQDMQQSLLELGLLPPGRSLEQQLGPQAHAAVATAARELELDPALLNPLRPWLAAMTLIQQHFARRGLESRAGIEQRLAARARRDQKPVTGLETLRQQLSYLANLPETLQIEFLMYSVADFERMDRDLDELLSAWRQGDIQTLERLLAEGFAAYPELYRPLTIERNHRWVTDIEALLEDEQDYLVIVGALHLVGPESVVALLRSRGHVLQRH</sequence>
<dbReference type="OrthoDB" id="357294at2"/>
<dbReference type="PANTHER" id="PTHR40590:SF1">
    <property type="entry name" value="CYTOPLASMIC PROTEIN"/>
    <property type="match status" value="1"/>
</dbReference>
<dbReference type="Proteomes" id="UP000070250">
    <property type="component" value="Chromosome"/>
</dbReference>
<name>A0A127F934_STEDE</name>
<keyword evidence="2" id="KW-1185">Reference proteome</keyword>
<organism evidence="1 2">
    <name type="scientific">Steroidobacter denitrificans</name>
    <dbReference type="NCBI Taxonomy" id="465721"/>
    <lineage>
        <taxon>Bacteria</taxon>
        <taxon>Pseudomonadati</taxon>
        <taxon>Pseudomonadota</taxon>
        <taxon>Gammaproteobacteria</taxon>
        <taxon>Steroidobacterales</taxon>
        <taxon>Steroidobacteraceae</taxon>
        <taxon>Steroidobacter</taxon>
    </lineage>
</organism>